<dbReference type="EMBL" id="JBHUIR010000060">
    <property type="protein sequence ID" value="MFD2261139.1"/>
    <property type="molecule type" value="Genomic_DNA"/>
</dbReference>
<evidence type="ECO:0000313" key="4">
    <source>
        <dbReference type="Proteomes" id="UP001597373"/>
    </source>
</evidence>
<dbReference type="PANTHER" id="PTHR42928:SF5">
    <property type="entry name" value="BLR1237 PROTEIN"/>
    <property type="match status" value="1"/>
</dbReference>
<dbReference type="RefSeq" id="WP_345099398.1">
    <property type="nucleotide sequence ID" value="NZ_BAABGS010000058.1"/>
</dbReference>
<evidence type="ECO:0000313" key="3">
    <source>
        <dbReference type="EMBL" id="MFD2261139.1"/>
    </source>
</evidence>
<organism evidence="3 4">
    <name type="scientific">Chelativorans composti</name>
    <dbReference type="NCBI Taxonomy" id="768533"/>
    <lineage>
        <taxon>Bacteria</taxon>
        <taxon>Pseudomonadati</taxon>
        <taxon>Pseudomonadota</taxon>
        <taxon>Alphaproteobacteria</taxon>
        <taxon>Hyphomicrobiales</taxon>
        <taxon>Phyllobacteriaceae</taxon>
        <taxon>Chelativorans</taxon>
    </lineage>
</organism>
<sequence>MQFTRRHVLSLMGAGLASTAFPLSARAQDKYDVNRLTLVVPFDAGGSADRMARAIAAYLPKHLGGTPVTVVNRPGGSGTLGHSWFIRQPADGTFALVSPTNPYLISNVLRNQGGLKWEDFFHVNGQWQDYYVVLVHKDQPYQTMAELLKDIRDNPGKVSCGIIPGDGGHLSAIILLERLGIPRENVNWVTYDGGGPMRTAVAGNQVTTSFISALGSEVIRDNVRPLAVYRNEVDPAMWDAPTINEAIAEFNVEVPVIEADLRTLTVHREFVEKHPQRYERLVAGYRVMLEDEEFKAFITQGKIGGNWMGPEATAASLQRSFDIFKQYIDRL</sequence>
<comment type="similarity">
    <text evidence="1">Belongs to the UPF0065 (bug) family.</text>
</comment>
<dbReference type="CDD" id="cd07012">
    <property type="entry name" value="PBP2_Bug_TTT"/>
    <property type="match status" value="1"/>
</dbReference>
<dbReference type="Gene3D" id="3.40.190.10">
    <property type="entry name" value="Periplasmic binding protein-like II"/>
    <property type="match status" value="1"/>
</dbReference>
<gene>
    <name evidence="3" type="ORF">ACFSMZ_15420</name>
</gene>
<dbReference type="Pfam" id="PF03401">
    <property type="entry name" value="TctC"/>
    <property type="match status" value="1"/>
</dbReference>
<evidence type="ECO:0000256" key="1">
    <source>
        <dbReference type="ARBA" id="ARBA00006987"/>
    </source>
</evidence>
<protein>
    <submittedName>
        <fullName evidence="3">Bug family tripartite tricarboxylate transporter substrate binding protein</fullName>
    </submittedName>
</protein>
<comment type="caution">
    <text evidence="3">The sequence shown here is derived from an EMBL/GenBank/DDBJ whole genome shotgun (WGS) entry which is preliminary data.</text>
</comment>
<dbReference type="PANTHER" id="PTHR42928">
    <property type="entry name" value="TRICARBOXYLATE-BINDING PROTEIN"/>
    <property type="match status" value="1"/>
</dbReference>
<dbReference type="InterPro" id="IPR006311">
    <property type="entry name" value="TAT_signal"/>
</dbReference>
<dbReference type="PROSITE" id="PS51318">
    <property type="entry name" value="TAT"/>
    <property type="match status" value="1"/>
</dbReference>
<dbReference type="PIRSF" id="PIRSF017082">
    <property type="entry name" value="YflP"/>
    <property type="match status" value="1"/>
</dbReference>
<dbReference type="Gene3D" id="3.40.190.150">
    <property type="entry name" value="Bordetella uptake gene, domain 1"/>
    <property type="match status" value="1"/>
</dbReference>
<feature type="chain" id="PRO_5047266459" evidence="2">
    <location>
        <begin position="28"/>
        <end position="331"/>
    </location>
</feature>
<dbReference type="InterPro" id="IPR042100">
    <property type="entry name" value="Bug_dom1"/>
</dbReference>
<proteinExistence type="inferred from homology"/>
<keyword evidence="2" id="KW-0732">Signal</keyword>
<keyword evidence="4" id="KW-1185">Reference proteome</keyword>
<reference evidence="4" key="1">
    <citation type="journal article" date="2019" name="Int. J. Syst. Evol. Microbiol.">
        <title>The Global Catalogue of Microorganisms (GCM) 10K type strain sequencing project: providing services to taxonomists for standard genome sequencing and annotation.</title>
        <authorList>
            <consortium name="The Broad Institute Genomics Platform"/>
            <consortium name="The Broad Institute Genome Sequencing Center for Infectious Disease"/>
            <person name="Wu L."/>
            <person name="Ma J."/>
        </authorList>
    </citation>
    <scope>NUCLEOTIDE SEQUENCE [LARGE SCALE GENOMIC DNA]</scope>
    <source>
        <strain evidence="4">KCTC 23707</strain>
    </source>
</reference>
<dbReference type="InterPro" id="IPR005064">
    <property type="entry name" value="BUG"/>
</dbReference>
<feature type="signal peptide" evidence="2">
    <location>
        <begin position="1"/>
        <end position="27"/>
    </location>
</feature>
<evidence type="ECO:0000256" key="2">
    <source>
        <dbReference type="SAM" id="SignalP"/>
    </source>
</evidence>
<name>A0ABW5DJN9_9HYPH</name>
<dbReference type="Proteomes" id="UP001597373">
    <property type="component" value="Unassembled WGS sequence"/>
</dbReference>
<accession>A0ABW5DJN9</accession>
<dbReference type="SUPFAM" id="SSF53850">
    <property type="entry name" value="Periplasmic binding protein-like II"/>
    <property type="match status" value="1"/>
</dbReference>